<proteinExistence type="predicted"/>
<name>A0ABV6R4Y6_9CAUL</name>
<protein>
    <submittedName>
        <fullName evidence="2">Uncharacterized protein</fullName>
    </submittedName>
</protein>
<comment type="caution">
    <text evidence="2">The sequence shown here is derived from an EMBL/GenBank/DDBJ whole genome shotgun (WGS) entry which is preliminary data.</text>
</comment>
<evidence type="ECO:0000256" key="1">
    <source>
        <dbReference type="SAM" id="SignalP"/>
    </source>
</evidence>
<evidence type="ECO:0000313" key="3">
    <source>
        <dbReference type="Proteomes" id="UP001589906"/>
    </source>
</evidence>
<sequence length="139" mass="15621">MINLIAVLVLFGISAPQAADQAEPASGHRPKQAITGQNLREFLLGRQIGWTELEHVTHTPHSHRYFADGRVEDVGPGAREGTWEVKGDRVCRRYGQVAPYELCDQYYSDGGGQFWVRNRWTAEIGGPAYYEIYVAQITD</sequence>
<feature type="signal peptide" evidence="1">
    <location>
        <begin position="1"/>
        <end position="18"/>
    </location>
</feature>
<keyword evidence="1" id="KW-0732">Signal</keyword>
<organism evidence="2 3">
    <name type="scientific">Brevundimonas balnearis</name>
    <dbReference type="NCBI Taxonomy" id="1572858"/>
    <lineage>
        <taxon>Bacteria</taxon>
        <taxon>Pseudomonadati</taxon>
        <taxon>Pseudomonadota</taxon>
        <taxon>Alphaproteobacteria</taxon>
        <taxon>Caulobacterales</taxon>
        <taxon>Caulobacteraceae</taxon>
        <taxon>Brevundimonas</taxon>
    </lineage>
</organism>
<gene>
    <name evidence="2" type="ORF">ACFFGE_12405</name>
</gene>
<dbReference type="EMBL" id="JBHLSW010000007">
    <property type="protein sequence ID" value="MFC0634675.1"/>
    <property type="molecule type" value="Genomic_DNA"/>
</dbReference>
<accession>A0ABV6R4Y6</accession>
<evidence type="ECO:0000313" key="2">
    <source>
        <dbReference type="EMBL" id="MFC0634675.1"/>
    </source>
</evidence>
<keyword evidence="3" id="KW-1185">Reference proteome</keyword>
<reference evidence="2 3" key="1">
    <citation type="submission" date="2024-09" db="EMBL/GenBank/DDBJ databases">
        <authorList>
            <person name="Sun Q."/>
            <person name="Mori K."/>
        </authorList>
    </citation>
    <scope>NUCLEOTIDE SEQUENCE [LARGE SCALE GENOMIC DNA]</scope>
    <source>
        <strain evidence="2 3">NCAIM B.02621</strain>
    </source>
</reference>
<dbReference type="RefSeq" id="WP_376836709.1">
    <property type="nucleotide sequence ID" value="NZ_JBHLSW010000007.1"/>
</dbReference>
<dbReference type="Proteomes" id="UP001589906">
    <property type="component" value="Unassembled WGS sequence"/>
</dbReference>
<feature type="chain" id="PRO_5045416008" evidence="1">
    <location>
        <begin position="19"/>
        <end position="139"/>
    </location>
</feature>